<feature type="region of interest" description="Disordered" evidence="2">
    <location>
        <begin position="377"/>
        <end position="523"/>
    </location>
</feature>
<reference evidence="3" key="1">
    <citation type="journal article" date="2020" name="Cell">
        <title>Large-Scale Comparative Analyses of Tick Genomes Elucidate Their Genetic Diversity and Vector Capacities.</title>
        <authorList>
            <consortium name="Tick Genome and Microbiome Consortium (TIGMIC)"/>
            <person name="Jia N."/>
            <person name="Wang J."/>
            <person name="Shi W."/>
            <person name="Du L."/>
            <person name="Sun Y."/>
            <person name="Zhan W."/>
            <person name="Jiang J.F."/>
            <person name="Wang Q."/>
            <person name="Zhang B."/>
            <person name="Ji P."/>
            <person name="Bell-Sakyi L."/>
            <person name="Cui X.M."/>
            <person name="Yuan T.T."/>
            <person name="Jiang B.G."/>
            <person name="Yang W.F."/>
            <person name="Lam T.T."/>
            <person name="Chang Q.C."/>
            <person name="Ding S.J."/>
            <person name="Wang X.J."/>
            <person name="Zhu J.G."/>
            <person name="Ruan X.D."/>
            <person name="Zhao L."/>
            <person name="Wei J.T."/>
            <person name="Ye R.Z."/>
            <person name="Que T.C."/>
            <person name="Du C.H."/>
            <person name="Zhou Y.H."/>
            <person name="Cheng J.X."/>
            <person name="Dai P.F."/>
            <person name="Guo W.B."/>
            <person name="Han X.H."/>
            <person name="Huang E.J."/>
            <person name="Li L.F."/>
            <person name="Wei W."/>
            <person name="Gao Y.C."/>
            <person name="Liu J.Z."/>
            <person name="Shao H.Z."/>
            <person name="Wang X."/>
            <person name="Wang C.C."/>
            <person name="Yang T.C."/>
            <person name="Huo Q.B."/>
            <person name="Li W."/>
            <person name="Chen H.Y."/>
            <person name="Chen S.E."/>
            <person name="Zhou L.G."/>
            <person name="Ni X.B."/>
            <person name="Tian J.H."/>
            <person name="Sheng Y."/>
            <person name="Liu T."/>
            <person name="Pan Y.S."/>
            <person name="Xia L.Y."/>
            <person name="Li J."/>
            <person name="Zhao F."/>
            <person name="Cao W.C."/>
        </authorList>
    </citation>
    <scope>NUCLEOTIDE SEQUENCE</scope>
    <source>
        <strain evidence="3">Rsan-2018</strain>
    </source>
</reference>
<feature type="compositionally biased region" description="Basic and acidic residues" evidence="2">
    <location>
        <begin position="446"/>
        <end position="457"/>
    </location>
</feature>
<feature type="coiled-coil region" evidence="1">
    <location>
        <begin position="44"/>
        <end position="71"/>
    </location>
</feature>
<dbReference type="VEuPathDB" id="VectorBase:RSAN_050435"/>
<feature type="compositionally biased region" description="Basic and acidic residues" evidence="2">
    <location>
        <begin position="168"/>
        <end position="177"/>
    </location>
</feature>
<comment type="caution">
    <text evidence="3">The sequence shown here is derived from an EMBL/GenBank/DDBJ whole genome shotgun (WGS) entry which is preliminary data.</text>
</comment>
<feature type="compositionally biased region" description="Basic and acidic residues" evidence="2">
    <location>
        <begin position="101"/>
        <end position="110"/>
    </location>
</feature>
<feature type="compositionally biased region" description="Polar residues" evidence="2">
    <location>
        <begin position="115"/>
        <end position="134"/>
    </location>
</feature>
<dbReference type="Gene3D" id="3.40.50.1110">
    <property type="entry name" value="SGNH hydrolase"/>
    <property type="match status" value="1"/>
</dbReference>
<dbReference type="SUPFAM" id="SSF52266">
    <property type="entry name" value="SGNH hydrolase"/>
    <property type="match status" value="1"/>
</dbReference>
<dbReference type="InterPro" id="IPR036514">
    <property type="entry name" value="SGNH_hydro_sf"/>
</dbReference>
<feature type="region of interest" description="Disordered" evidence="2">
    <location>
        <begin position="88"/>
        <end position="138"/>
    </location>
</feature>
<evidence type="ECO:0000313" key="4">
    <source>
        <dbReference type="Proteomes" id="UP000821837"/>
    </source>
</evidence>
<evidence type="ECO:0000313" key="3">
    <source>
        <dbReference type="EMBL" id="KAH7970087.1"/>
    </source>
</evidence>
<feature type="compositionally biased region" description="Polar residues" evidence="2">
    <location>
        <begin position="509"/>
        <end position="520"/>
    </location>
</feature>
<evidence type="ECO:0000256" key="2">
    <source>
        <dbReference type="SAM" id="MobiDB-lite"/>
    </source>
</evidence>
<dbReference type="Gene3D" id="3.60.10.10">
    <property type="entry name" value="Endonuclease/exonuclease/phosphatase"/>
    <property type="match status" value="1"/>
</dbReference>
<reference evidence="3" key="2">
    <citation type="submission" date="2021-09" db="EMBL/GenBank/DDBJ databases">
        <authorList>
            <person name="Jia N."/>
            <person name="Wang J."/>
            <person name="Shi W."/>
            <person name="Du L."/>
            <person name="Sun Y."/>
            <person name="Zhan W."/>
            <person name="Jiang J."/>
            <person name="Wang Q."/>
            <person name="Zhang B."/>
            <person name="Ji P."/>
            <person name="Sakyi L.B."/>
            <person name="Cui X."/>
            <person name="Yuan T."/>
            <person name="Jiang B."/>
            <person name="Yang W."/>
            <person name="Lam T.T.-Y."/>
            <person name="Chang Q."/>
            <person name="Ding S."/>
            <person name="Wang X."/>
            <person name="Zhu J."/>
            <person name="Ruan X."/>
            <person name="Zhao L."/>
            <person name="Wei J."/>
            <person name="Que T."/>
            <person name="Du C."/>
            <person name="Cheng J."/>
            <person name="Dai P."/>
            <person name="Han X."/>
            <person name="Huang E."/>
            <person name="Gao Y."/>
            <person name="Liu J."/>
            <person name="Shao H."/>
            <person name="Ye R."/>
            <person name="Li L."/>
            <person name="Wei W."/>
            <person name="Wang X."/>
            <person name="Wang C."/>
            <person name="Huo Q."/>
            <person name="Li W."/>
            <person name="Guo W."/>
            <person name="Chen H."/>
            <person name="Chen S."/>
            <person name="Zhou L."/>
            <person name="Zhou L."/>
            <person name="Ni X."/>
            <person name="Tian J."/>
            <person name="Zhou Y."/>
            <person name="Sheng Y."/>
            <person name="Liu T."/>
            <person name="Pan Y."/>
            <person name="Xia L."/>
            <person name="Li J."/>
            <person name="Zhao F."/>
            <person name="Cao W."/>
        </authorList>
    </citation>
    <scope>NUCLEOTIDE SEQUENCE</scope>
    <source>
        <strain evidence="3">Rsan-2018</strain>
        <tissue evidence="3">Larvae</tissue>
    </source>
</reference>
<organism evidence="3 4">
    <name type="scientific">Rhipicephalus sanguineus</name>
    <name type="common">Brown dog tick</name>
    <name type="synonym">Ixodes sanguineus</name>
    <dbReference type="NCBI Taxonomy" id="34632"/>
    <lineage>
        <taxon>Eukaryota</taxon>
        <taxon>Metazoa</taxon>
        <taxon>Ecdysozoa</taxon>
        <taxon>Arthropoda</taxon>
        <taxon>Chelicerata</taxon>
        <taxon>Arachnida</taxon>
        <taxon>Acari</taxon>
        <taxon>Parasitiformes</taxon>
        <taxon>Ixodida</taxon>
        <taxon>Ixodoidea</taxon>
        <taxon>Ixodidae</taxon>
        <taxon>Rhipicephalinae</taxon>
        <taxon>Rhipicephalus</taxon>
        <taxon>Rhipicephalus</taxon>
    </lineage>
</organism>
<keyword evidence="4" id="KW-1185">Reference proteome</keyword>
<sequence>MVQSDRCRRWVYLDETDFACTDAADVAPFTCNLCHVVGSLETRLRASEQEVETLGRAVRAMKDQLEAYQAKPDPSGNPIAKPTLQEHQDAMLSCSSQTAEETTREVRQPEAEEGNGQSPQKPQERSSAPKTTMRSNEDARLGECTADHALDAANGGKEQASEACNPEETGKKGHKTEAGSNGAEANGRPHTNTQKTKRQERKKAAPGSAPEVLIIGDGNAPRIAGALRRIWDNTVLVKQRSERKATAARLQHLLQRHSEDESHGAGLVVIHAGIQDVLKGSQPGDIVQAIRESVAPLTQRLVICSAPEVATRGKAMLAKAMLLNTELRKLCGALKATFVDLSDILAGEKRLAQDGIHYLSATTRQVATQLAQVIPPFLGLQRPRRSRDNPNRTPRRKSDPNVSSSAPETLAAPPPPQPPGMAAGTQNTPHREFRDNIQDPPPPNVLDEHGASTDPKHTAMPTDGEPSSAEMDTTRRHHPPCNGPVATTQPRCAPRPLPHGGGHCPPTGSPTVATAGQTTRYAPKPTIMKRRCRRRKKIEAHVNVGFLNMHGGRKRNKWEELYQMLETEKMSLYAVAETHLLGLEEPPVHPDWQWAGSNREPGPRKGGGIGVLWRNDINSNWKKVEASCEEHMWMTGAILDMPVLVAVLYFSVDPGQNAENRCIAQCIAEDIQRWVPTERS</sequence>
<gene>
    <name evidence="3" type="ORF">HPB52_024057</name>
</gene>
<evidence type="ECO:0000256" key="1">
    <source>
        <dbReference type="SAM" id="Coils"/>
    </source>
</evidence>
<dbReference type="Proteomes" id="UP000821837">
    <property type="component" value="Unassembled WGS sequence"/>
</dbReference>
<name>A0A9D4Q985_RHISA</name>
<dbReference type="InterPro" id="IPR036691">
    <property type="entry name" value="Endo/exonu/phosph_ase_sf"/>
</dbReference>
<proteinExistence type="predicted"/>
<dbReference type="AlphaFoldDB" id="A0A9D4Q985"/>
<dbReference type="EMBL" id="JABSTV010001248">
    <property type="protein sequence ID" value="KAH7970087.1"/>
    <property type="molecule type" value="Genomic_DNA"/>
</dbReference>
<accession>A0A9D4Q985</accession>
<feature type="region of interest" description="Disordered" evidence="2">
    <location>
        <begin position="153"/>
        <end position="215"/>
    </location>
</feature>
<protein>
    <submittedName>
        <fullName evidence="3">Uncharacterized protein</fullName>
    </submittedName>
</protein>
<keyword evidence="1" id="KW-0175">Coiled coil</keyword>